<dbReference type="Pfam" id="PF03061">
    <property type="entry name" value="4HBT"/>
    <property type="match status" value="1"/>
</dbReference>
<dbReference type="Gene3D" id="3.10.129.10">
    <property type="entry name" value="Hotdog Thioesterase"/>
    <property type="match status" value="1"/>
</dbReference>
<evidence type="ECO:0000256" key="6">
    <source>
        <dbReference type="ARBA" id="ARBA00040062"/>
    </source>
</evidence>
<dbReference type="AlphaFoldDB" id="A0A3A3G9Z8"/>
<sequence length="140" mass="14678">MDMLQFGKQALAAQPFSTLVGAVLTRFDTEGTELRVPLRDELKQQHGFVHGGVISYAADNALTFAGGAALGTGVVTSEYKINYVRPALGQELVARAVAIHAGKSQAACRCDIFVVNEGKETLCAIAQGTIARLPAASSAE</sequence>
<organism evidence="9 10">
    <name type="scientific">Noviherbaspirillum saxi</name>
    <dbReference type="NCBI Taxonomy" id="2320863"/>
    <lineage>
        <taxon>Bacteria</taxon>
        <taxon>Pseudomonadati</taxon>
        <taxon>Pseudomonadota</taxon>
        <taxon>Betaproteobacteria</taxon>
        <taxon>Burkholderiales</taxon>
        <taxon>Oxalobacteraceae</taxon>
        <taxon>Noviherbaspirillum</taxon>
    </lineage>
</organism>
<dbReference type="InterPro" id="IPR003736">
    <property type="entry name" value="PAAI_dom"/>
</dbReference>
<protein>
    <recommendedName>
        <fullName evidence="6">Medium/long-chain acyl-CoA thioesterase YigI</fullName>
        <ecNumber evidence="5">3.1.2.20</ecNumber>
    </recommendedName>
</protein>
<evidence type="ECO:0000259" key="8">
    <source>
        <dbReference type="Pfam" id="PF03061"/>
    </source>
</evidence>
<gene>
    <name evidence="9" type="ORF">D3871_03560</name>
</gene>
<dbReference type="CDD" id="cd03443">
    <property type="entry name" value="PaaI_thioesterase"/>
    <property type="match status" value="1"/>
</dbReference>
<dbReference type="PANTHER" id="PTHR43240:SF20">
    <property type="entry name" value="MEDIUM_LONG-CHAIN ACYL-COA THIOESTERASE YIGI"/>
    <property type="match status" value="1"/>
</dbReference>
<comment type="caution">
    <text evidence="9">The sequence shown here is derived from an EMBL/GenBank/DDBJ whole genome shotgun (WGS) entry which is preliminary data.</text>
</comment>
<feature type="domain" description="Thioesterase" evidence="8">
    <location>
        <begin position="46"/>
        <end position="116"/>
    </location>
</feature>
<accession>A0A3A3G9Z8</accession>
<dbReference type="NCBIfam" id="TIGR00369">
    <property type="entry name" value="unchar_dom_1"/>
    <property type="match status" value="1"/>
</dbReference>
<dbReference type="PANTHER" id="PTHR43240">
    <property type="entry name" value="1,4-DIHYDROXY-2-NAPHTHOYL-COA THIOESTERASE 1"/>
    <property type="match status" value="1"/>
</dbReference>
<comment type="catalytic activity">
    <reaction evidence="7">
        <text>a medium-chain fatty acyl-CoA + H2O = a medium-chain fatty acid + CoA + H(+)</text>
        <dbReference type="Rhea" id="RHEA:68184"/>
        <dbReference type="ChEBI" id="CHEBI:15377"/>
        <dbReference type="ChEBI" id="CHEBI:15378"/>
        <dbReference type="ChEBI" id="CHEBI:57287"/>
        <dbReference type="ChEBI" id="CHEBI:59558"/>
        <dbReference type="ChEBI" id="CHEBI:90546"/>
    </reaction>
</comment>
<evidence type="ECO:0000313" key="10">
    <source>
        <dbReference type="Proteomes" id="UP000265955"/>
    </source>
</evidence>
<dbReference type="Proteomes" id="UP000265955">
    <property type="component" value="Unassembled WGS sequence"/>
</dbReference>
<evidence type="ECO:0000256" key="2">
    <source>
        <dbReference type="ARBA" id="ARBA00035880"/>
    </source>
</evidence>
<evidence type="ECO:0000313" key="9">
    <source>
        <dbReference type="EMBL" id="RJF97699.1"/>
    </source>
</evidence>
<proteinExistence type="inferred from homology"/>
<evidence type="ECO:0000256" key="3">
    <source>
        <dbReference type="ARBA" id="ARBA00036002"/>
    </source>
</evidence>
<dbReference type="InterPro" id="IPR006683">
    <property type="entry name" value="Thioestr_dom"/>
</dbReference>
<dbReference type="InterPro" id="IPR029069">
    <property type="entry name" value="HotDog_dom_sf"/>
</dbReference>
<reference evidence="10" key="1">
    <citation type="submission" date="2018-09" db="EMBL/GenBank/DDBJ databases">
        <authorList>
            <person name="Zhu H."/>
        </authorList>
    </citation>
    <scope>NUCLEOTIDE SEQUENCE [LARGE SCALE GENOMIC DNA]</scope>
    <source>
        <strain evidence="10">K1R23-30</strain>
    </source>
</reference>
<evidence type="ECO:0000256" key="1">
    <source>
        <dbReference type="ARBA" id="ARBA00022801"/>
    </source>
</evidence>
<dbReference type="GO" id="GO:0047617">
    <property type="term" value="F:fatty acyl-CoA hydrolase activity"/>
    <property type="evidence" value="ECO:0007669"/>
    <property type="project" value="UniProtKB-EC"/>
</dbReference>
<comment type="catalytic activity">
    <reaction evidence="3">
        <text>a long-chain fatty acyl-CoA + H2O = a long-chain fatty acid + CoA + H(+)</text>
        <dbReference type="Rhea" id="RHEA:67680"/>
        <dbReference type="ChEBI" id="CHEBI:15377"/>
        <dbReference type="ChEBI" id="CHEBI:15378"/>
        <dbReference type="ChEBI" id="CHEBI:57287"/>
        <dbReference type="ChEBI" id="CHEBI:57560"/>
        <dbReference type="ChEBI" id="CHEBI:83139"/>
    </reaction>
</comment>
<keyword evidence="10" id="KW-1185">Reference proteome</keyword>
<name>A0A3A3G9Z8_9BURK</name>
<evidence type="ECO:0000256" key="4">
    <source>
        <dbReference type="ARBA" id="ARBA00038381"/>
    </source>
</evidence>
<evidence type="ECO:0000256" key="7">
    <source>
        <dbReference type="ARBA" id="ARBA00048062"/>
    </source>
</evidence>
<dbReference type="RefSeq" id="WP_119767648.1">
    <property type="nucleotide sequence ID" value="NZ_QYUO01000001.1"/>
</dbReference>
<evidence type="ECO:0000256" key="5">
    <source>
        <dbReference type="ARBA" id="ARBA00038894"/>
    </source>
</evidence>
<dbReference type="EMBL" id="QYUO01000001">
    <property type="protein sequence ID" value="RJF97699.1"/>
    <property type="molecule type" value="Genomic_DNA"/>
</dbReference>
<comment type="similarity">
    <text evidence="4">Belongs to the YigI thioesterase family.</text>
</comment>
<dbReference type="SUPFAM" id="SSF54637">
    <property type="entry name" value="Thioesterase/thiol ester dehydrase-isomerase"/>
    <property type="match status" value="1"/>
</dbReference>
<comment type="catalytic activity">
    <reaction evidence="2">
        <text>a fatty acyl-CoA + H2O = a fatty acid + CoA + H(+)</text>
        <dbReference type="Rhea" id="RHEA:16781"/>
        <dbReference type="ChEBI" id="CHEBI:15377"/>
        <dbReference type="ChEBI" id="CHEBI:15378"/>
        <dbReference type="ChEBI" id="CHEBI:28868"/>
        <dbReference type="ChEBI" id="CHEBI:57287"/>
        <dbReference type="ChEBI" id="CHEBI:77636"/>
        <dbReference type="EC" id="3.1.2.20"/>
    </reaction>
</comment>
<dbReference type="EC" id="3.1.2.20" evidence="5"/>
<dbReference type="OrthoDB" id="8525891at2"/>
<keyword evidence="1" id="KW-0378">Hydrolase</keyword>